<keyword evidence="3 4" id="KW-0408">Iron</keyword>
<dbReference type="PANTHER" id="PTHR10543">
    <property type="entry name" value="BETA-CAROTENE DIOXYGENASE"/>
    <property type="match status" value="1"/>
</dbReference>
<evidence type="ECO:0008006" key="6">
    <source>
        <dbReference type="Google" id="ProtNLM"/>
    </source>
</evidence>
<dbReference type="AlphaFoldDB" id="A0AA97BNS1"/>
<reference evidence="5" key="1">
    <citation type="submission" date="2020-05" db="EMBL/GenBank/DDBJ databases">
        <authorList>
            <person name="Zhu T."/>
            <person name="Keshari N."/>
            <person name="Lu X."/>
        </authorList>
    </citation>
    <scope>NUCLEOTIDE SEQUENCE</scope>
    <source>
        <strain evidence="5">NK1-22</strain>
    </source>
</reference>
<dbReference type="Pfam" id="PF03055">
    <property type="entry name" value="RPE65"/>
    <property type="match status" value="1"/>
</dbReference>
<dbReference type="PANTHER" id="PTHR10543:SF139">
    <property type="entry name" value="DIOXYGENASE"/>
    <property type="match status" value="1"/>
</dbReference>
<dbReference type="KEGG" id="tog:HNI00_02260"/>
<evidence type="ECO:0000256" key="4">
    <source>
        <dbReference type="PIRSR" id="PIRSR604294-1"/>
    </source>
</evidence>
<feature type="binding site" evidence="4">
    <location>
        <position position="292"/>
    </location>
    <ligand>
        <name>Fe cation</name>
        <dbReference type="ChEBI" id="CHEBI:24875"/>
        <note>catalytic</note>
    </ligand>
</feature>
<comment type="cofactor">
    <cofactor evidence="4">
        <name>Fe(2+)</name>
        <dbReference type="ChEBI" id="CHEBI:29033"/>
    </cofactor>
    <text evidence="4">Binds 1 Fe(2+) ion per subunit.</text>
</comment>
<dbReference type="RefSeq" id="WP_316790298.1">
    <property type="nucleotide sequence ID" value="NZ_CP053540.1"/>
</dbReference>
<evidence type="ECO:0000256" key="3">
    <source>
        <dbReference type="ARBA" id="ARBA00023004"/>
    </source>
</evidence>
<dbReference type="InterPro" id="IPR004294">
    <property type="entry name" value="Carotenoid_Oase"/>
</dbReference>
<evidence type="ECO:0000256" key="1">
    <source>
        <dbReference type="ARBA" id="ARBA00006787"/>
    </source>
</evidence>
<evidence type="ECO:0000313" key="5">
    <source>
        <dbReference type="EMBL" id="WOB42118.1"/>
    </source>
</evidence>
<dbReference type="GO" id="GO:0010436">
    <property type="term" value="F:carotenoid dioxygenase activity"/>
    <property type="evidence" value="ECO:0007669"/>
    <property type="project" value="TreeGrafter"/>
</dbReference>
<feature type="binding site" evidence="4">
    <location>
        <position position="176"/>
    </location>
    <ligand>
        <name>Fe cation</name>
        <dbReference type="ChEBI" id="CHEBI:24875"/>
        <note>catalytic</note>
    </ligand>
</feature>
<dbReference type="GO" id="GO:0016121">
    <property type="term" value="P:carotene catabolic process"/>
    <property type="evidence" value="ECO:0007669"/>
    <property type="project" value="TreeGrafter"/>
</dbReference>
<name>A0AA97BNS1_9CYAN</name>
<dbReference type="EMBL" id="CP053540">
    <property type="protein sequence ID" value="WOB42118.1"/>
    <property type="molecule type" value="Genomic_DNA"/>
</dbReference>
<feature type="binding site" evidence="4">
    <location>
        <position position="474"/>
    </location>
    <ligand>
        <name>Fe cation</name>
        <dbReference type="ChEBI" id="CHEBI:24875"/>
        <note>catalytic</note>
    </ligand>
</feature>
<keyword evidence="2 4" id="KW-0479">Metal-binding</keyword>
<sequence length="481" mass="52596">MRSVSPSLHSPTSSPAWAAAVLHTAQEFLPTPLPVLEGRVPGGLQGTLYRNGPGRLERGGQRMGHWFDGDGAILAVRFAKGAATATYRYVQTAGYRAEEAAGRLLFGNYGMTPPGPLWTRFGKLPKNVANTSVLALGDRLLALWEAGLPHALDLETLETLGAENLHGLDGLPFSAHPKRDGCTGEIFNFGVSFGRSAVLNLYRCAADGTVRRRAAIPLEGIPLVHDFVLAGRYLVFLVNPVRIRALPLLLNLQSASDAFAWKPELGTQIWIFDRERLSLISRGEAEPWFQWHLGNGAETAAGEILLNLVRYPDFSTNQFLKEVATGCTTTRTTGTLWELRLDPQSAKVLGMSAVVERGCEFPTVAPKDVGQPWQHTYLTVHLPKAEEQGELFGAIARYDHTTDTLTVAAAGPRRYVVEPIFAPDPEHPTQGWLLTVVYDGDRHQSEVWIYTGDRLEAGPICRLGLPSIIPIGFHGTWRSAA</sequence>
<dbReference type="GO" id="GO:0046872">
    <property type="term" value="F:metal ion binding"/>
    <property type="evidence" value="ECO:0007669"/>
    <property type="project" value="UniProtKB-KW"/>
</dbReference>
<proteinExistence type="inferred from homology"/>
<gene>
    <name evidence="5" type="ORF">HNI00_02260</name>
</gene>
<evidence type="ECO:0000256" key="2">
    <source>
        <dbReference type="ARBA" id="ARBA00022723"/>
    </source>
</evidence>
<feature type="binding site" evidence="4">
    <location>
        <position position="225"/>
    </location>
    <ligand>
        <name>Fe cation</name>
        <dbReference type="ChEBI" id="CHEBI:24875"/>
        <note>catalytic</note>
    </ligand>
</feature>
<accession>A0AA97BNS1</accession>
<organism evidence="5">
    <name type="scientific">Thermoleptolyngbya oregonensis NK1-22</name>
    <dbReference type="NCBI Taxonomy" id="2547457"/>
    <lineage>
        <taxon>Bacteria</taxon>
        <taxon>Bacillati</taxon>
        <taxon>Cyanobacteriota</taxon>
        <taxon>Cyanophyceae</taxon>
        <taxon>Oculatellales</taxon>
        <taxon>Oculatellaceae</taxon>
        <taxon>Thermoleptolyngbya</taxon>
    </lineage>
</organism>
<protein>
    <recommendedName>
        <fullName evidence="6">Dioxygenase</fullName>
    </recommendedName>
</protein>
<comment type="similarity">
    <text evidence="1">Belongs to the carotenoid oxygenase family.</text>
</comment>